<keyword evidence="1" id="KW-0472">Membrane</keyword>
<accession>A0A1I3WPD7</accession>
<organism evidence="2 3">
    <name type="scientific">Neomesorhizobium albiziae</name>
    <dbReference type="NCBI Taxonomy" id="335020"/>
    <lineage>
        <taxon>Bacteria</taxon>
        <taxon>Pseudomonadati</taxon>
        <taxon>Pseudomonadota</taxon>
        <taxon>Alphaproteobacteria</taxon>
        <taxon>Hyphomicrobiales</taxon>
        <taxon>Phyllobacteriaceae</taxon>
        <taxon>Neomesorhizobium</taxon>
    </lineage>
</organism>
<sequence length="95" mass="9929">MLWKLDTAWLMMAVASVTVMSFLFGLIMDAIMADDGFGPFGNMLLITGGFFAAVLIANVHGIRMTSLGFAVVTGMAGAFVTLAALALVKAALARL</sequence>
<dbReference type="AlphaFoldDB" id="A0A1I3WPD7"/>
<keyword evidence="1" id="KW-1133">Transmembrane helix</keyword>
<dbReference type="RefSeq" id="WP_149758993.1">
    <property type="nucleotide sequence ID" value="NZ_BSPE01000028.1"/>
</dbReference>
<evidence type="ECO:0000256" key="1">
    <source>
        <dbReference type="SAM" id="Phobius"/>
    </source>
</evidence>
<gene>
    <name evidence="2" type="ORF">SAMN04488498_102320</name>
</gene>
<feature type="transmembrane region" description="Helical" evidence="1">
    <location>
        <begin position="40"/>
        <end position="60"/>
    </location>
</feature>
<name>A0A1I3WPD7_9HYPH</name>
<dbReference type="EMBL" id="FOSL01000002">
    <property type="protein sequence ID" value="SFK08336.1"/>
    <property type="molecule type" value="Genomic_DNA"/>
</dbReference>
<keyword evidence="3" id="KW-1185">Reference proteome</keyword>
<evidence type="ECO:0000313" key="3">
    <source>
        <dbReference type="Proteomes" id="UP000323300"/>
    </source>
</evidence>
<keyword evidence="1" id="KW-0812">Transmembrane</keyword>
<feature type="transmembrane region" description="Helical" evidence="1">
    <location>
        <begin position="7"/>
        <end position="28"/>
    </location>
</feature>
<evidence type="ECO:0000313" key="2">
    <source>
        <dbReference type="EMBL" id="SFK08336.1"/>
    </source>
</evidence>
<protein>
    <submittedName>
        <fullName evidence="2">Uncharacterized protein</fullName>
    </submittedName>
</protein>
<proteinExistence type="predicted"/>
<reference evidence="2 3" key="1">
    <citation type="submission" date="2016-10" db="EMBL/GenBank/DDBJ databases">
        <authorList>
            <person name="Varghese N."/>
            <person name="Submissions S."/>
        </authorList>
    </citation>
    <scope>NUCLEOTIDE SEQUENCE [LARGE SCALE GENOMIC DNA]</scope>
    <source>
        <strain evidence="2 3">DSM 21822</strain>
    </source>
</reference>
<feature type="transmembrane region" description="Helical" evidence="1">
    <location>
        <begin position="67"/>
        <end position="92"/>
    </location>
</feature>
<dbReference type="Proteomes" id="UP000323300">
    <property type="component" value="Unassembled WGS sequence"/>
</dbReference>
<dbReference type="OrthoDB" id="8115507at2"/>